<feature type="compositionally biased region" description="Polar residues" evidence="1">
    <location>
        <begin position="86"/>
        <end position="101"/>
    </location>
</feature>
<keyword evidence="4" id="KW-1185">Reference proteome</keyword>
<name>A0A0A1TRY1_9HYPO</name>
<feature type="compositionally biased region" description="Basic and acidic residues" evidence="1">
    <location>
        <begin position="167"/>
        <end position="192"/>
    </location>
</feature>
<organism evidence="3 4">
    <name type="scientific">[Torrubiella] hemipterigena</name>
    <dbReference type="NCBI Taxonomy" id="1531966"/>
    <lineage>
        <taxon>Eukaryota</taxon>
        <taxon>Fungi</taxon>
        <taxon>Dikarya</taxon>
        <taxon>Ascomycota</taxon>
        <taxon>Pezizomycotina</taxon>
        <taxon>Sordariomycetes</taxon>
        <taxon>Hypocreomycetidae</taxon>
        <taxon>Hypocreales</taxon>
        <taxon>Clavicipitaceae</taxon>
        <taxon>Clavicipitaceae incertae sedis</taxon>
        <taxon>'Torrubiella' clade</taxon>
    </lineage>
</organism>
<evidence type="ECO:0000313" key="3">
    <source>
        <dbReference type="EMBL" id="CEJ94788.1"/>
    </source>
</evidence>
<reference evidence="3 4" key="1">
    <citation type="journal article" date="2015" name="Genome Announc.">
        <title>Draft Genome Sequence and Gene Annotation of the Entomopathogenic Fungus Verticillium hemipterigenum.</title>
        <authorList>
            <person name="Horn F."/>
            <person name="Habel A."/>
            <person name="Scharf D.H."/>
            <person name="Dworschak J."/>
            <person name="Brakhage A.A."/>
            <person name="Guthke R."/>
            <person name="Hertweck C."/>
            <person name="Linde J."/>
        </authorList>
    </citation>
    <scope>NUCLEOTIDE SEQUENCE [LARGE SCALE GENOMIC DNA]</scope>
</reference>
<dbReference type="EMBL" id="CDHN01000007">
    <property type="protein sequence ID" value="CEJ94788.1"/>
    <property type="molecule type" value="Genomic_DNA"/>
</dbReference>
<evidence type="ECO:0000256" key="1">
    <source>
        <dbReference type="SAM" id="MobiDB-lite"/>
    </source>
</evidence>
<gene>
    <name evidence="3" type="ORF">VHEMI10300</name>
</gene>
<protein>
    <recommendedName>
        <fullName evidence="2">N-acetyltransferase ESCO zinc-finger domain-containing protein</fullName>
    </recommendedName>
</protein>
<dbReference type="Proteomes" id="UP000039046">
    <property type="component" value="Unassembled WGS sequence"/>
</dbReference>
<evidence type="ECO:0000313" key="4">
    <source>
        <dbReference type="Proteomes" id="UP000039046"/>
    </source>
</evidence>
<dbReference type="InterPro" id="IPR028005">
    <property type="entry name" value="AcTrfase_ESCO_Znf_dom"/>
</dbReference>
<feature type="region of interest" description="Disordered" evidence="1">
    <location>
        <begin position="1"/>
        <end position="213"/>
    </location>
</feature>
<sequence length="267" mass="29617">MVNSSPEYAITKAGVFNSGRKRDKMLRTYGRKGTATPEARESPTKKQVRFATEVQEQEIYKNEPPSACRRRPSKADDVTQDAEATPTKSTGDTPSTPSKHSILNYFKPVIPSPSAAKTTKRAREEVEELSSPLLAPKPTKRRRLLSVRPNRFLTDAPSSDADDEGANDARRAKAKTQKEELSPLRDGGEALHNRRPLVDSAPGDKKARKEASAQVQTTLNISSKGTITECKVCDTVWNPLYPDDVKYHTKRHAAHLRAKAKKTVDEL</sequence>
<dbReference type="HOGENOM" id="CLU_067371_0_0_1"/>
<proteinExistence type="predicted"/>
<accession>A0A0A1TRY1</accession>
<dbReference type="AlphaFoldDB" id="A0A0A1TRY1"/>
<dbReference type="Pfam" id="PF13878">
    <property type="entry name" value="zf-C2H2_3"/>
    <property type="match status" value="1"/>
</dbReference>
<dbReference type="OrthoDB" id="19981at2759"/>
<feature type="compositionally biased region" description="Basic and acidic residues" evidence="1">
    <location>
        <begin position="202"/>
        <end position="211"/>
    </location>
</feature>
<feature type="domain" description="N-acetyltransferase ESCO zinc-finger" evidence="2">
    <location>
        <begin position="216"/>
        <end position="253"/>
    </location>
</feature>
<evidence type="ECO:0000259" key="2">
    <source>
        <dbReference type="Pfam" id="PF13878"/>
    </source>
</evidence>